<dbReference type="GO" id="GO:0009001">
    <property type="term" value="F:serine O-acetyltransferase activity"/>
    <property type="evidence" value="ECO:0007669"/>
    <property type="project" value="UniProtKB-EC"/>
</dbReference>
<keyword evidence="2 5" id="KW-0808">Transferase</keyword>
<organism evidence="6 7">
    <name type="scientific">Tunturiibacter lichenicola</name>
    <dbReference type="NCBI Taxonomy" id="2051959"/>
    <lineage>
        <taxon>Bacteria</taxon>
        <taxon>Pseudomonadati</taxon>
        <taxon>Acidobacteriota</taxon>
        <taxon>Terriglobia</taxon>
        <taxon>Terriglobales</taxon>
        <taxon>Acidobacteriaceae</taxon>
        <taxon>Tunturiibacter</taxon>
    </lineage>
</organism>
<dbReference type="InterPro" id="IPR005881">
    <property type="entry name" value="Ser_O-AcTrfase"/>
</dbReference>
<gene>
    <name evidence="6" type="ORF">HDF08_002859</name>
</gene>
<comment type="similarity">
    <text evidence="1 5">Belongs to the transferase hexapeptide repeat family.</text>
</comment>
<evidence type="ECO:0000256" key="5">
    <source>
        <dbReference type="PIRNR" id="PIRNR000441"/>
    </source>
</evidence>
<evidence type="ECO:0000256" key="1">
    <source>
        <dbReference type="ARBA" id="ARBA00007274"/>
    </source>
</evidence>
<dbReference type="InterPro" id="IPR045304">
    <property type="entry name" value="LbH_SAT"/>
</dbReference>
<comment type="catalytic activity">
    <reaction evidence="5">
        <text>L-serine + acetyl-CoA = O-acetyl-L-serine + CoA</text>
        <dbReference type="Rhea" id="RHEA:24560"/>
        <dbReference type="ChEBI" id="CHEBI:33384"/>
        <dbReference type="ChEBI" id="CHEBI:57287"/>
        <dbReference type="ChEBI" id="CHEBI:57288"/>
        <dbReference type="ChEBI" id="CHEBI:58340"/>
        <dbReference type="EC" id="2.3.1.30"/>
    </reaction>
</comment>
<dbReference type="AlphaFoldDB" id="A0A852VGJ0"/>
<dbReference type="Gene3D" id="2.160.10.10">
    <property type="entry name" value="Hexapeptide repeat proteins"/>
    <property type="match status" value="1"/>
</dbReference>
<dbReference type="CDD" id="cd03354">
    <property type="entry name" value="LbH_SAT"/>
    <property type="match status" value="1"/>
</dbReference>
<dbReference type="InterPro" id="IPR011004">
    <property type="entry name" value="Trimer_LpxA-like_sf"/>
</dbReference>
<evidence type="ECO:0000256" key="4">
    <source>
        <dbReference type="ARBA" id="ARBA00023315"/>
    </source>
</evidence>
<accession>A0A852VGJ0</accession>
<dbReference type="SUPFAM" id="SSF51161">
    <property type="entry name" value="Trimeric LpxA-like enzymes"/>
    <property type="match status" value="1"/>
</dbReference>
<sequence>MEANELDPALLQTLRADLYRYRGKADRRSFLAAYLHDPGFRYTYYLRKVAFYRKRRRSLAIFAYAWNRILLNRYRFKYGFDISPTTSIGSGFYLGHFGGVVISPDAVLGDNINIAPGVTIGAASRGPRTGAPTLEDRVWVGTNAIIVGNVTIGREALIAPGAYVNFDVPPNAVVLGNPGKVVSDKGSGGYVNQTMDESGEPMLSGRGW</sequence>
<proteinExistence type="inferred from homology"/>
<evidence type="ECO:0000256" key="2">
    <source>
        <dbReference type="ARBA" id="ARBA00022679"/>
    </source>
</evidence>
<name>A0A852VGJ0_9BACT</name>
<evidence type="ECO:0000313" key="6">
    <source>
        <dbReference type="EMBL" id="NYF90757.1"/>
    </source>
</evidence>
<dbReference type="GO" id="GO:0005737">
    <property type="term" value="C:cytoplasm"/>
    <property type="evidence" value="ECO:0007669"/>
    <property type="project" value="InterPro"/>
</dbReference>
<dbReference type="Pfam" id="PF00132">
    <property type="entry name" value="Hexapep"/>
    <property type="match status" value="1"/>
</dbReference>
<dbReference type="InterPro" id="IPR001451">
    <property type="entry name" value="Hexapep"/>
</dbReference>
<comment type="caution">
    <text evidence="6">The sequence shown here is derived from an EMBL/GenBank/DDBJ whole genome shotgun (WGS) entry which is preliminary data.</text>
</comment>
<dbReference type="Proteomes" id="UP000564385">
    <property type="component" value="Unassembled WGS sequence"/>
</dbReference>
<keyword evidence="4 5" id="KW-0012">Acyltransferase</keyword>
<dbReference type="GO" id="GO:0006535">
    <property type="term" value="P:cysteine biosynthetic process from serine"/>
    <property type="evidence" value="ECO:0007669"/>
    <property type="project" value="InterPro"/>
</dbReference>
<dbReference type="PROSITE" id="PS00101">
    <property type="entry name" value="HEXAPEP_TRANSFERASES"/>
    <property type="match status" value="1"/>
</dbReference>
<dbReference type="PANTHER" id="PTHR42811">
    <property type="entry name" value="SERINE ACETYLTRANSFERASE"/>
    <property type="match status" value="1"/>
</dbReference>
<dbReference type="InterPro" id="IPR018357">
    <property type="entry name" value="Hexapep_transf_CS"/>
</dbReference>
<evidence type="ECO:0000256" key="3">
    <source>
        <dbReference type="ARBA" id="ARBA00022737"/>
    </source>
</evidence>
<dbReference type="EC" id="2.3.1.30" evidence="5"/>
<dbReference type="EMBL" id="JACCCU010000002">
    <property type="protein sequence ID" value="NYF90757.1"/>
    <property type="molecule type" value="Genomic_DNA"/>
</dbReference>
<reference evidence="6 7" key="1">
    <citation type="submission" date="2020-07" db="EMBL/GenBank/DDBJ databases">
        <title>Genomic Encyclopedia of Type Strains, Phase IV (KMG-V): Genome sequencing to study the core and pangenomes of soil and plant-associated prokaryotes.</title>
        <authorList>
            <person name="Whitman W."/>
        </authorList>
    </citation>
    <scope>NUCLEOTIDE SEQUENCE [LARGE SCALE GENOMIC DNA]</scope>
    <source>
        <strain evidence="6 7">M8UP22</strain>
    </source>
</reference>
<keyword evidence="3" id="KW-0677">Repeat</keyword>
<protein>
    <recommendedName>
        <fullName evidence="5">Serine acetyltransferase</fullName>
        <ecNumber evidence="5">2.3.1.30</ecNumber>
    </recommendedName>
</protein>
<evidence type="ECO:0000313" key="7">
    <source>
        <dbReference type="Proteomes" id="UP000564385"/>
    </source>
</evidence>
<dbReference type="PIRSF" id="PIRSF000441">
    <property type="entry name" value="CysE"/>
    <property type="match status" value="1"/>
</dbReference>